<dbReference type="GO" id="GO:0004674">
    <property type="term" value="F:protein serine/threonine kinase activity"/>
    <property type="evidence" value="ECO:0007669"/>
    <property type="project" value="TreeGrafter"/>
</dbReference>
<feature type="domain" description="Protein kinase" evidence="4">
    <location>
        <begin position="78"/>
        <end position="345"/>
    </location>
</feature>
<keyword evidence="5" id="KW-0808">Transferase</keyword>
<evidence type="ECO:0000313" key="5">
    <source>
        <dbReference type="EMBL" id="KAB8069535.1"/>
    </source>
</evidence>
<dbReference type="Proteomes" id="UP000326565">
    <property type="component" value="Unassembled WGS sequence"/>
</dbReference>
<reference evidence="5 6" key="1">
    <citation type="submission" date="2019-04" db="EMBL/GenBank/DDBJ databases">
        <title>Friends and foes A comparative genomics study of 23 Aspergillus species from section Flavi.</title>
        <authorList>
            <consortium name="DOE Joint Genome Institute"/>
            <person name="Kjaerbolling I."/>
            <person name="Vesth T."/>
            <person name="Frisvad J.C."/>
            <person name="Nybo J.L."/>
            <person name="Theobald S."/>
            <person name="Kildgaard S."/>
            <person name="Isbrandt T."/>
            <person name="Kuo A."/>
            <person name="Sato A."/>
            <person name="Lyhne E.K."/>
            <person name="Kogle M.E."/>
            <person name="Wiebenga A."/>
            <person name="Kun R.S."/>
            <person name="Lubbers R.J."/>
            <person name="Makela M.R."/>
            <person name="Barry K."/>
            <person name="Chovatia M."/>
            <person name="Clum A."/>
            <person name="Daum C."/>
            <person name="Haridas S."/>
            <person name="He G."/>
            <person name="LaButti K."/>
            <person name="Lipzen A."/>
            <person name="Mondo S."/>
            <person name="Riley R."/>
            <person name="Salamov A."/>
            <person name="Simmons B.A."/>
            <person name="Magnuson J.K."/>
            <person name="Henrissat B."/>
            <person name="Mortensen U.H."/>
            <person name="Larsen T.O."/>
            <person name="Devries R.P."/>
            <person name="Grigoriev I.V."/>
            <person name="Machida M."/>
            <person name="Baker S.E."/>
            <person name="Andersen M.R."/>
        </authorList>
    </citation>
    <scope>NUCLEOTIDE SEQUENCE [LARGE SCALE GENOMIC DNA]</scope>
    <source>
        <strain evidence="5 6">CBS 151.66</strain>
    </source>
</reference>
<keyword evidence="6" id="KW-1185">Reference proteome</keyword>
<dbReference type="OrthoDB" id="4062651at2759"/>
<dbReference type="Pfam" id="PF00069">
    <property type="entry name" value="Pkinase"/>
    <property type="match status" value="1"/>
</dbReference>
<dbReference type="InterPro" id="IPR000719">
    <property type="entry name" value="Prot_kinase_dom"/>
</dbReference>
<evidence type="ECO:0000256" key="3">
    <source>
        <dbReference type="SAM" id="MobiDB-lite"/>
    </source>
</evidence>
<evidence type="ECO:0000259" key="4">
    <source>
        <dbReference type="PROSITE" id="PS50011"/>
    </source>
</evidence>
<evidence type="ECO:0000256" key="1">
    <source>
        <dbReference type="ARBA" id="ARBA00022741"/>
    </source>
</evidence>
<dbReference type="GO" id="GO:0035556">
    <property type="term" value="P:intracellular signal transduction"/>
    <property type="evidence" value="ECO:0007669"/>
    <property type="project" value="TreeGrafter"/>
</dbReference>
<feature type="compositionally biased region" description="Basic and acidic residues" evidence="3">
    <location>
        <begin position="7"/>
        <end position="28"/>
    </location>
</feature>
<keyword evidence="5" id="KW-0418">Kinase</keyword>
<dbReference type="AlphaFoldDB" id="A0A5N5WP14"/>
<proteinExistence type="predicted"/>
<dbReference type="GO" id="GO:0005737">
    <property type="term" value="C:cytoplasm"/>
    <property type="evidence" value="ECO:0007669"/>
    <property type="project" value="TreeGrafter"/>
</dbReference>
<dbReference type="InterPro" id="IPR011009">
    <property type="entry name" value="Kinase-like_dom_sf"/>
</dbReference>
<organism evidence="5 6">
    <name type="scientific">Aspergillus leporis</name>
    <dbReference type="NCBI Taxonomy" id="41062"/>
    <lineage>
        <taxon>Eukaryota</taxon>
        <taxon>Fungi</taxon>
        <taxon>Dikarya</taxon>
        <taxon>Ascomycota</taxon>
        <taxon>Pezizomycotina</taxon>
        <taxon>Eurotiomycetes</taxon>
        <taxon>Eurotiomycetidae</taxon>
        <taxon>Eurotiales</taxon>
        <taxon>Aspergillaceae</taxon>
        <taxon>Aspergillus</taxon>
        <taxon>Aspergillus subgen. Circumdati</taxon>
    </lineage>
</organism>
<dbReference type="PROSITE" id="PS50011">
    <property type="entry name" value="PROTEIN_KINASE_DOM"/>
    <property type="match status" value="1"/>
</dbReference>
<gene>
    <name evidence="5" type="ORF">BDV29DRAFT_198614</name>
</gene>
<dbReference type="Gene3D" id="1.10.510.10">
    <property type="entry name" value="Transferase(Phosphotransferase) domain 1"/>
    <property type="match status" value="1"/>
</dbReference>
<dbReference type="PANTHER" id="PTHR24346:SF30">
    <property type="entry name" value="MATERNAL EMBRYONIC LEUCINE ZIPPER KINASE"/>
    <property type="match status" value="1"/>
</dbReference>
<dbReference type="EMBL" id="ML732337">
    <property type="protein sequence ID" value="KAB8069535.1"/>
    <property type="molecule type" value="Genomic_DNA"/>
</dbReference>
<keyword evidence="2" id="KW-0067">ATP-binding</keyword>
<protein>
    <submittedName>
        <fullName evidence="5">Kinase-like domain-containing protein</fullName>
    </submittedName>
</protein>
<feature type="region of interest" description="Disordered" evidence="3">
    <location>
        <begin position="1"/>
        <end position="28"/>
    </location>
</feature>
<accession>A0A5N5WP14</accession>
<name>A0A5N5WP14_9EURO</name>
<dbReference type="SUPFAM" id="SSF56112">
    <property type="entry name" value="Protein kinase-like (PK-like)"/>
    <property type="match status" value="1"/>
</dbReference>
<dbReference type="GO" id="GO:0005524">
    <property type="term" value="F:ATP binding"/>
    <property type="evidence" value="ECO:0007669"/>
    <property type="project" value="UniProtKB-KW"/>
</dbReference>
<keyword evidence="1" id="KW-0547">Nucleotide-binding</keyword>
<evidence type="ECO:0000256" key="2">
    <source>
        <dbReference type="ARBA" id="ARBA00022840"/>
    </source>
</evidence>
<evidence type="ECO:0000313" key="6">
    <source>
        <dbReference type="Proteomes" id="UP000326565"/>
    </source>
</evidence>
<sequence>MSSTNIEPRRDFQDDASTRKGRQDGPRSQRIEVFNDGTHRHFLGHQQTGIFRRLSDAFKPTGSVDEPSTTRSFGEKYGKCEKIIHYGGSSSVRLHHGSTKDIRDKELYAVKVFHHYSKRTIDDPLRSELSIAFRLKHANVIRTIEILDNDRGELCLVMDYCGAGDLQSLIVASGKLKAVEADCFFKQLMRAISYLHDSGIAHQNLNPDDILLTVYGSVKVGDFGEASWVQGSLQRQKSLSREPYGSILYQPPEAILGTSSDPRPGDVWAAALIYMAMKTGRRLWNIASKEDKEFEKYLSTRSDESGYLPIHRLHNVHCQNVIYAMLHPEPPHRLLAWETLRSEWVQEIIVCDAGNTGG</sequence>
<dbReference type="PANTHER" id="PTHR24346">
    <property type="entry name" value="MAP/MICROTUBULE AFFINITY-REGULATING KINASE"/>
    <property type="match status" value="1"/>
</dbReference>